<sequence>MPVEVVRPTFDRLVANGYAVLDEDRLSLTQSGVQQVDLLSAPTLDWAVENLAISAGAEIALSPAAWRPAPSAVTGARSPAAAG</sequence>
<dbReference type="KEGG" id="mshj:MSHI_13210"/>
<evidence type="ECO:0000313" key="2">
    <source>
        <dbReference type="Proteomes" id="UP000467236"/>
    </source>
</evidence>
<reference evidence="1 2" key="1">
    <citation type="journal article" date="2019" name="Emerg. Microbes Infect.">
        <title>Comprehensive subspecies identification of 175 nontuberculous mycobacteria species based on 7547 genomic profiles.</title>
        <authorList>
            <person name="Matsumoto Y."/>
            <person name="Kinjo T."/>
            <person name="Motooka D."/>
            <person name="Nabeya D."/>
            <person name="Jung N."/>
            <person name="Uechi K."/>
            <person name="Horii T."/>
            <person name="Iida T."/>
            <person name="Fujita J."/>
            <person name="Nakamura S."/>
        </authorList>
    </citation>
    <scope>NUCLEOTIDE SEQUENCE [LARGE SCALE GENOMIC DNA]</scope>
    <source>
        <strain evidence="1 2">JCM 14233</strain>
    </source>
</reference>
<accession>A0A7I7MMK0</accession>
<gene>
    <name evidence="1" type="ORF">MSHI_13210</name>
</gene>
<dbReference type="AlphaFoldDB" id="A0A7I7MMK0"/>
<dbReference type="RefSeq" id="WP_372516289.1">
    <property type="nucleotide sequence ID" value="NZ_AP022575.1"/>
</dbReference>
<protein>
    <submittedName>
        <fullName evidence="1">Uncharacterized protein</fullName>
    </submittedName>
</protein>
<proteinExistence type="predicted"/>
<keyword evidence="2" id="KW-1185">Reference proteome</keyword>
<organism evidence="1 2">
    <name type="scientific">Mycobacterium shinjukuense</name>
    <dbReference type="NCBI Taxonomy" id="398694"/>
    <lineage>
        <taxon>Bacteria</taxon>
        <taxon>Bacillati</taxon>
        <taxon>Actinomycetota</taxon>
        <taxon>Actinomycetes</taxon>
        <taxon>Mycobacteriales</taxon>
        <taxon>Mycobacteriaceae</taxon>
        <taxon>Mycobacterium</taxon>
    </lineage>
</organism>
<evidence type="ECO:0000313" key="1">
    <source>
        <dbReference type="EMBL" id="BBX73415.1"/>
    </source>
</evidence>
<dbReference type="EMBL" id="AP022575">
    <property type="protein sequence ID" value="BBX73415.1"/>
    <property type="molecule type" value="Genomic_DNA"/>
</dbReference>
<dbReference type="Proteomes" id="UP000467236">
    <property type="component" value="Chromosome"/>
</dbReference>
<name>A0A7I7MMK0_9MYCO</name>